<evidence type="ECO:0000256" key="1">
    <source>
        <dbReference type="ARBA" id="ARBA00005417"/>
    </source>
</evidence>
<dbReference type="RefSeq" id="WP_113889689.1">
    <property type="nucleotide sequence ID" value="NZ_QNRK01000013.1"/>
</dbReference>
<evidence type="ECO:0000313" key="6">
    <source>
        <dbReference type="Proteomes" id="UP000253529"/>
    </source>
</evidence>
<proteinExistence type="inferred from homology"/>
<dbReference type="PROSITE" id="PS00211">
    <property type="entry name" value="ABC_TRANSPORTER_1"/>
    <property type="match status" value="1"/>
</dbReference>
<organism evidence="5 6">
    <name type="scientific">Roseiarcus fermentans</name>
    <dbReference type="NCBI Taxonomy" id="1473586"/>
    <lineage>
        <taxon>Bacteria</taxon>
        <taxon>Pseudomonadati</taxon>
        <taxon>Pseudomonadota</taxon>
        <taxon>Alphaproteobacteria</taxon>
        <taxon>Hyphomicrobiales</taxon>
        <taxon>Roseiarcaceae</taxon>
        <taxon>Roseiarcus</taxon>
    </lineage>
</organism>
<keyword evidence="3 5" id="KW-0067">ATP-binding</keyword>
<evidence type="ECO:0000313" key="5">
    <source>
        <dbReference type="EMBL" id="RBP12846.1"/>
    </source>
</evidence>
<keyword evidence="6" id="KW-1185">Reference proteome</keyword>
<accession>A0A366FFG1</accession>
<dbReference type="InterPro" id="IPR017871">
    <property type="entry name" value="ABC_transporter-like_CS"/>
</dbReference>
<dbReference type="SUPFAM" id="SSF52540">
    <property type="entry name" value="P-loop containing nucleoside triphosphate hydrolases"/>
    <property type="match status" value="2"/>
</dbReference>
<dbReference type="EMBL" id="QNRK01000013">
    <property type="protein sequence ID" value="RBP12846.1"/>
    <property type="molecule type" value="Genomic_DNA"/>
</dbReference>
<evidence type="ECO:0000256" key="2">
    <source>
        <dbReference type="ARBA" id="ARBA00022741"/>
    </source>
</evidence>
<dbReference type="SMART" id="SM00382">
    <property type="entry name" value="AAA"/>
    <property type="match status" value="2"/>
</dbReference>
<name>A0A366FFG1_9HYPH</name>
<dbReference type="InterPro" id="IPR003439">
    <property type="entry name" value="ABC_transporter-like_ATP-bd"/>
</dbReference>
<dbReference type="AlphaFoldDB" id="A0A366FFG1"/>
<comment type="similarity">
    <text evidence="1">Belongs to the ABC transporter superfamily.</text>
</comment>
<dbReference type="Pfam" id="PF00005">
    <property type="entry name" value="ABC_tran"/>
    <property type="match status" value="2"/>
</dbReference>
<dbReference type="PROSITE" id="PS50893">
    <property type="entry name" value="ABC_TRANSPORTER_2"/>
    <property type="match status" value="2"/>
</dbReference>
<dbReference type="PANTHER" id="PTHR43790:SF4">
    <property type="entry name" value="GUANOSINE IMPORT ATP-BINDING PROTEIN NUPO"/>
    <property type="match status" value="1"/>
</dbReference>
<dbReference type="Proteomes" id="UP000253529">
    <property type="component" value="Unassembled WGS sequence"/>
</dbReference>
<dbReference type="InterPro" id="IPR027417">
    <property type="entry name" value="P-loop_NTPase"/>
</dbReference>
<keyword evidence="2" id="KW-0547">Nucleotide-binding</keyword>
<sequence>MTPALALDAIDKSFDGFRALDQARFVANAGEIHALLGENGAGKSTLMNVACGLYTPDSGTMRLFGAPTRLSGPRDAAAHGIGMVHQHFKLVRPFSILENVLLSRPPAAGDGAPYSRQARSVAQAIAAKAELLGAKVDPRARVDSLSIAEQQRVEVIKALVAGARILILDEPTAVLTDQEAERLLQTLRRLARDGATIVLVTHKLADVKRFADTVTIMRGGKTVAELDPSQASIEELTRLTVGDALPALPNEQPHFGRRRLEALDLTVRRADGAPAVDRVSFFVRAGEIYGLAGVSGNGQSELAELLMGVRTPDSGLIQFEDSGEAFSAPRPAALRSDGAAFIPADRYRFALAGALSVTDNFAIAGLRRGRYGGWAWTNIGRMRAETKEAIRAFDVQGVRSLAQKAALLSGGNAQKLVIAREFSDAPGVVVAQSPSRGLDARATAAVHARLKAAADRGAAVLLVSDDLDEVLKLSNRVGVMASGRLAAEFEQPFDRQEVGRAMVTHG</sequence>
<dbReference type="OrthoDB" id="9805029at2"/>
<dbReference type="InterPro" id="IPR050107">
    <property type="entry name" value="ABC_carbohydrate_import_ATPase"/>
</dbReference>
<dbReference type="CDD" id="cd03215">
    <property type="entry name" value="ABC_Carb_Monos_II"/>
    <property type="match status" value="1"/>
</dbReference>
<feature type="domain" description="ABC transporter" evidence="4">
    <location>
        <begin position="260"/>
        <end position="505"/>
    </location>
</feature>
<dbReference type="CDD" id="cd03216">
    <property type="entry name" value="ABC_Carb_Monos_I"/>
    <property type="match status" value="1"/>
</dbReference>
<dbReference type="PANTHER" id="PTHR43790">
    <property type="entry name" value="CARBOHYDRATE TRANSPORT ATP-BINDING PROTEIN MG119-RELATED"/>
    <property type="match status" value="1"/>
</dbReference>
<evidence type="ECO:0000259" key="4">
    <source>
        <dbReference type="PROSITE" id="PS50893"/>
    </source>
</evidence>
<comment type="caution">
    <text evidence="5">The sequence shown here is derived from an EMBL/GenBank/DDBJ whole genome shotgun (WGS) entry which is preliminary data.</text>
</comment>
<dbReference type="GO" id="GO:0005524">
    <property type="term" value="F:ATP binding"/>
    <property type="evidence" value="ECO:0007669"/>
    <property type="project" value="UniProtKB-KW"/>
</dbReference>
<protein>
    <submittedName>
        <fullName evidence="5">Nucleoside ABC transporter ATP-binding protein</fullName>
    </submittedName>
</protein>
<gene>
    <name evidence="5" type="ORF">DFR50_11335</name>
</gene>
<reference evidence="5 6" key="1">
    <citation type="submission" date="2018-06" db="EMBL/GenBank/DDBJ databases">
        <title>Genomic Encyclopedia of Type Strains, Phase IV (KMG-IV): sequencing the most valuable type-strain genomes for metagenomic binning, comparative biology and taxonomic classification.</title>
        <authorList>
            <person name="Goeker M."/>
        </authorList>
    </citation>
    <scope>NUCLEOTIDE SEQUENCE [LARGE SCALE GENOMIC DNA]</scope>
    <source>
        <strain evidence="5 6">DSM 24875</strain>
    </source>
</reference>
<evidence type="ECO:0000256" key="3">
    <source>
        <dbReference type="ARBA" id="ARBA00022840"/>
    </source>
</evidence>
<dbReference type="Gene3D" id="3.40.50.300">
    <property type="entry name" value="P-loop containing nucleotide triphosphate hydrolases"/>
    <property type="match status" value="2"/>
</dbReference>
<feature type="domain" description="ABC transporter" evidence="4">
    <location>
        <begin position="5"/>
        <end position="244"/>
    </location>
</feature>
<dbReference type="GO" id="GO:0016887">
    <property type="term" value="F:ATP hydrolysis activity"/>
    <property type="evidence" value="ECO:0007669"/>
    <property type="project" value="InterPro"/>
</dbReference>
<dbReference type="InterPro" id="IPR003593">
    <property type="entry name" value="AAA+_ATPase"/>
</dbReference>